<reference evidence="1 3" key="1">
    <citation type="journal article" date="2011" name="Nature">
        <title>The Medicago genome provides insight into the evolution of rhizobial symbioses.</title>
        <authorList>
            <person name="Young N.D."/>
            <person name="Debelle F."/>
            <person name="Oldroyd G.E."/>
            <person name="Geurts R."/>
            <person name="Cannon S.B."/>
            <person name="Udvardi M.K."/>
            <person name="Benedito V.A."/>
            <person name="Mayer K.F."/>
            <person name="Gouzy J."/>
            <person name="Schoof H."/>
            <person name="Van de Peer Y."/>
            <person name="Proost S."/>
            <person name="Cook D.R."/>
            <person name="Meyers B.C."/>
            <person name="Spannagl M."/>
            <person name="Cheung F."/>
            <person name="De Mita S."/>
            <person name="Krishnakumar V."/>
            <person name="Gundlach H."/>
            <person name="Zhou S."/>
            <person name="Mudge J."/>
            <person name="Bharti A.K."/>
            <person name="Murray J.D."/>
            <person name="Naoumkina M.A."/>
            <person name="Rosen B."/>
            <person name="Silverstein K.A."/>
            <person name="Tang H."/>
            <person name="Rombauts S."/>
            <person name="Zhao P.X."/>
            <person name="Zhou P."/>
            <person name="Barbe V."/>
            <person name="Bardou P."/>
            <person name="Bechner M."/>
            <person name="Bellec A."/>
            <person name="Berger A."/>
            <person name="Berges H."/>
            <person name="Bidwell S."/>
            <person name="Bisseling T."/>
            <person name="Choisne N."/>
            <person name="Couloux A."/>
            <person name="Denny R."/>
            <person name="Deshpande S."/>
            <person name="Dai X."/>
            <person name="Doyle J.J."/>
            <person name="Dudez A.M."/>
            <person name="Farmer A.D."/>
            <person name="Fouteau S."/>
            <person name="Franken C."/>
            <person name="Gibelin C."/>
            <person name="Gish J."/>
            <person name="Goldstein S."/>
            <person name="Gonzalez A.J."/>
            <person name="Green P.J."/>
            <person name="Hallab A."/>
            <person name="Hartog M."/>
            <person name="Hua A."/>
            <person name="Humphray S.J."/>
            <person name="Jeong D.H."/>
            <person name="Jing Y."/>
            <person name="Jocker A."/>
            <person name="Kenton S.M."/>
            <person name="Kim D.J."/>
            <person name="Klee K."/>
            <person name="Lai H."/>
            <person name="Lang C."/>
            <person name="Lin S."/>
            <person name="Macmil S.L."/>
            <person name="Magdelenat G."/>
            <person name="Matthews L."/>
            <person name="McCorrison J."/>
            <person name="Monaghan E.L."/>
            <person name="Mun J.H."/>
            <person name="Najar F.Z."/>
            <person name="Nicholson C."/>
            <person name="Noirot C."/>
            <person name="O'Bleness M."/>
            <person name="Paule C.R."/>
            <person name="Poulain J."/>
            <person name="Prion F."/>
            <person name="Qin B."/>
            <person name="Qu C."/>
            <person name="Retzel E.F."/>
            <person name="Riddle C."/>
            <person name="Sallet E."/>
            <person name="Samain S."/>
            <person name="Samson N."/>
            <person name="Sanders I."/>
            <person name="Saurat O."/>
            <person name="Scarpelli C."/>
            <person name="Schiex T."/>
            <person name="Segurens B."/>
            <person name="Severin A.J."/>
            <person name="Sherrier D.J."/>
            <person name="Shi R."/>
            <person name="Sims S."/>
            <person name="Singer S.R."/>
            <person name="Sinharoy S."/>
            <person name="Sterck L."/>
            <person name="Viollet A."/>
            <person name="Wang B.B."/>
            <person name="Wang K."/>
            <person name="Wang M."/>
            <person name="Wang X."/>
            <person name="Warfsmann J."/>
            <person name="Weissenbach J."/>
            <person name="White D.D."/>
            <person name="White J.D."/>
            <person name="Wiley G.B."/>
            <person name="Wincker P."/>
            <person name="Xing Y."/>
            <person name="Yang L."/>
            <person name="Yao Z."/>
            <person name="Ying F."/>
            <person name="Zhai J."/>
            <person name="Zhou L."/>
            <person name="Zuber A."/>
            <person name="Denarie J."/>
            <person name="Dixon R.A."/>
            <person name="May G.D."/>
            <person name="Schwartz D.C."/>
            <person name="Rogers J."/>
            <person name="Quetier F."/>
            <person name="Town C.D."/>
            <person name="Roe B.A."/>
        </authorList>
    </citation>
    <scope>NUCLEOTIDE SEQUENCE [LARGE SCALE GENOMIC DNA]</scope>
    <source>
        <strain evidence="1">A17</strain>
        <strain evidence="2 3">cv. Jemalong A17</strain>
    </source>
</reference>
<accession>A0A072TSI2</accession>
<organism evidence="1 3">
    <name type="scientific">Medicago truncatula</name>
    <name type="common">Barrel medic</name>
    <name type="synonym">Medicago tribuloides</name>
    <dbReference type="NCBI Taxonomy" id="3880"/>
    <lineage>
        <taxon>Eukaryota</taxon>
        <taxon>Viridiplantae</taxon>
        <taxon>Streptophyta</taxon>
        <taxon>Embryophyta</taxon>
        <taxon>Tracheophyta</taxon>
        <taxon>Spermatophyta</taxon>
        <taxon>Magnoliopsida</taxon>
        <taxon>eudicotyledons</taxon>
        <taxon>Gunneridae</taxon>
        <taxon>Pentapetalae</taxon>
        <taxon>rosids</taxon>
        <taxon>fabids</taxon>
        <taxon>Fabales</taxon>
        <taxon>Fabaceae</taxon>
        <taxon>Papilionoideae</taxon>
        <taxon>50 kb inversion clade</taxon>
        <taxon>NPAAA clade</taxon>
        <taxon>Hologalegina</taxon>
        <taxon>IRL clade</taxon>
        <taxon>Trifolieae</taxon>
        <taxon>Medicago</taxon>
    </lineage>
</organism>
<evidence type="ECO:0000313" key="1">
    <source>
        <dbReference type="EMBL" id="KEH20454.1"/>
    </source>
</evidence>
<keyword evidence="3" id="KW-1185">Reference proteome</keyword>
<name>A0A072TSI2_MEDTR</name>
<reference evidence="2" key="3">
    <citation type="submission" date="2015-04" db="UniProtKB">
        <authorList>
            <consortium name="EnsemblPlants"/>
        </authorList>
    </citation>
    <scope>IDENTIFICATION</scope>
    <source>
        <strain evidence="2">cv. Jemalong A17</strain>
    </source>
</reference>
<gene>
    <name evidence="1" type="ordered locus">MTR_8g078740</name>
</gene>
<dbReference type="EMBL" id="CM001224">
    <property type="protein sequence ID" value="KEH20454.1"/>
    <property type="molecule type" value="Genomic_DNA"/>
</dbReference>
<reference evidence="1 3" key="2">
    <citation type="journal article" date="2014" name="BMC Genomics">
        <title>An improved genome release (version Mt4.0) for the model legume Medicago truncatula.</title>
        <authorList>
            <person name="Tang H."/>
            <person name="Krishnakumar V."/>
            <person name="Bidwell S."/>
            <person name="Rosen B."/>
            <person name="Chan A."/>
            <person name="Zhou S."/>
            <person name="Gentzbittel L."/>
            <person name="Childs K.L."/>
            <person name="Yandell M."/>
            <person name="Gundlach H."/>
            <person name="Mayer K.F."/>
            <person name="Schwartz D.C."/>
            <person name="Town C.D."/>
        </authorList>
    </citation>
    <scope>GENOME REANNOTATION</scope>
    <source>
        <strain evidence="1">A17</strain>
        <strain evidence="2 3">cv. Jemalong A17</strain>
    </source>
</reference>
<dbReference type="HOGENOM" id="CLU_2889221_0_0_1"/>
<dbReference type="EnsemblPlants" id="KEH20454">
    <property type="protein sequence ID" value="KEH20454"/>
    <property type="gene ID" value="MTR_8g078740"/>
</dbReference>
<sequence>MATGFSIPAPASLYQALPRLKPVGDSKLTLKPAPSRDSNVKDVITKASKIITAQHLLKITTSQ</sequence>
<protein>
    <submittedName>
        <fullName evidence="1 2">Uncharacterized protein</fullName>
    </submittedName>
</protein>
<dbReference type="AlphaFoldDB" id="A0A072TSI2"/>
<dbReference type="Proteomes" id="UP000002051">
    <property type="component" value="Chromosome 8"/>
</dbReference>
<evidence type="ECO:0000313" key="2">
    <source>
        <dbReference type="EnsemblPlants" id="KEH20454"/>
    </source>
</evidence>
<evidence type="ECO:0000313" key="3">
    <source>
        <dbReference type="Proteomes" id="UP000002051"/>
    </source>
</evidence>
<proteinExistence type="predicted"/>